<dbReference type="PANTHER" id="PTHR48261">
    <property type="entry name" value="ACETYLGLUCOSAMINYLTRANSFERASE"/>
    <property type="match status" value="1"/>
</dbReference>
<feature type="domain" description="Glycosyl transferase 64" evidence="10">
    <location>
        <begin position="218"/>
        <end position="292"/>
    </location>
</feature>
<evidence type="ECO:0000256" key="7">
    <source>
        <dbReference type="ARBA" id="ARBA00023136"/>
    </source>
</evidence>
<dbReference type="GO" id="GO:0015012">
    <property type="term" value="P:heparan sulfate proteoglycan biosynthetic process"/>
    <property type="evidence" value="ECO:0007669"/>
    <property type="project" value="UniProtKB-ARBA"/>
</dbReference>
<accession>A0AAV5U5W9</accession>
<sequence>IDLSLVSFCILSPSVIFQAHLLLALRGGCIPLIMSLSQPLPFQDHLDWKLAALRFPHSSMGQVRKELSELSNEDILEMRRRGMVFRRRLESADALARSLLAAVADRLQLLLPIAPLSPTKPVFTGFEGRNKSEDQNNAYRRIASPFNQKGLMTVRMYSYNRWNSGRILSFTPRTLHDAYDLPAEAEYYADSQIVRTAGSRDEQAFSRGLGTNREPEQFTVLLMTYHQDEGAKEIIRKLDKLPYLNKVLIVWNNVGRDPQGEWPTIHVPVEFIRSPVNSLNNRFLPYDRIETEV</sequence>
<keyword evidence="4" id="KW-0812">Transmembrane</keyword>
<evidence type="ECO:0000256" key="6">
    <source>
        <dbReference type="ARBA" id="ARBA00022989"/>
    </source>
</evidence>
<dbReference type="AlphaFoldDB" id="A0AAV5U5W9"/>
<dbReference type="Pfam" id="PF09258">
    <property type="entry name" value="Glyco_transf_64"/>
    <property type="match status" value="1"/>
</dbReference>
<comment type="subcellular location">
    <subcellularLocation>
        <location evidence="1">Endoplasmic reticulum membrane</location>
        <topology evidence="1">Single-pass type II membrane protein</topology>
    </subcellularLocation>
</comment>
<keyword evidence="3" id="KW-0808">Transferase</keyword>
<dbReference type="InterPro" id="IPR040911">
    <property type="entry name" value="Exostosin_GT47"/>
</dbReference>
<comment type="caution">
    <text evidence="11">The sequence shown here is derived from an EMBL/GenBank/DDBJ whole genome shotgun (WGS) entry which is preliminary data.</text>
</comment>
<evidence type="ECO:0000259" key="10">
    <source>
        <dbReference type="Pfam" id="PF09258"/>
    </source>
</evidence>
<feature type="domain" description="Exostosin GT47" evidence="9">
    <location>
        <begin position="6"/>
        <end position="65"/>
    </location>
</feature>
<evidence type="ECO:0000259" key="9">
    <source>
        <dbReference type="Pfam" id="PF03016"/>
    </source>
</evidence>
<dbReference type="InterPro" id="IPR004263">
    <property type="entry name" value="Exostosin"/>
</dbReference>
<evidence type="ECO:0000313" key="11">
    <source>
        <dbReference type="EMBL" id="GMT01778.1"/>
    </source>
</evidence>
<evidence type="ECO:0000256" key="4">
    <source>
        <dbReference type="ARBA" id="ARBA00022692"/>
    </source>
</evidence>
<keyword evidence="12" id="KW-1185">Reference proteome</keyword>
<dbReference type="Proteomes" id="UP001432027">
    <property type="component" value="Unassembled WGS sequence"/>
</dbReference>
<dbReference type="GO" id="GO:0016757">
    <property type="term" value="F:glycosyltransferase activity"/>
    <property type="evidence" value="ECO:0007669"/>
    <property type="project" value="InterPro"/>
</dbReference>
<dbReference type="InterPro" id="IPR029044">
    <property type="entry name" value="Nucleotide-diphossugar_trans"/>
</dbReference>
<evidence type="ECO:0000313" key="12">
    <source>
        <dbReference type="Proteomes" id="UP001432027"/>
    </source>
</evidence>
<feature type="non-terminal residue" evidence="11">
    <location>
        <position position="293"/>
    </location>
</feature>
<dbReference type="InterPro" id="IPR015338">
    <property type="entry name" value="GT64_dom"/>
</dbReference>
<evidence type="ECO:0008006" key="13">
    <source>
        <dbReference type="Google" id="ProtNLM"/>
    </source>
</evidence>
<feature type="non-terminal residue" evidence="11">
    <location>
        <position position="1"/>
    </location>
</feature>
<gene>
    <name evidence="11" type="ORF">PENTCL1PPCAC_23952</name>
</gene>
<dbReference type="PANTHER" id="PTHR48261:SF2">
    <property type="entry name" value="ACETYLGLUCOSAMINYLTRANSFERASE"/>
    <property type="match status" value="1"/>
</dbReference>
<keyword evidence="5" id="KW-0256">Endoplasmic reticulum</keyword>
<evidence type="ECO:0000256" key="8">
    <source>
        <dbReference type="ARBA" id="ARBA00023157"/>
    </source>
</evidence>
<comment type="similarity">
    <text evidence="2">Belongs to the glycosyltransferase 47 family.</text>
</comment>
<organism evidence="11 12">
    <name type="scientific">Pristionchus entomophagus</name>
    <dbReference type="NCBI Taxonomy" id="358040"/>
    <lineage>
        <taxon>Eukaryota</taxon>
        <taxon>Metazoa</taxon>
        <taxon>Ecdysozoa</taxon>
        <taxon>Nematoda</taxon>
        <taxon>Chromadorea</taxon>
        <taxon>Rhabditida</taxon>
        <taxon>Rhabditina</taxon>
        <taxon>Diplogasteromorpha</taxon>
        <taxon>Diplogasteroidea</taxon>
        <taxon>Neodiplogasteridae</taxon>
        <taxon>Pristionchus</taxon>
    </lineage>
</organism>
<name>A0AAV5U5W9_9BILA</name>
<dbReference type="Pfam" id="PF03016">
    <property type="entry name" value="Exostosin_GT47"/>
    <property type="match status" value="1"/>
</dbReference>
<dbReference type="Gene3D" id="3.90.550.10">
    <property type="entry name" value="Spore Coat Polysaccharide Biosynthesis Protein SpsA, Chain A"/>
    <property type="match status" value="1"/>
</dbReference>
<evidence type="ECO:0000256" key="1">
    <source>
        <dbReference type="ARBA" id="ARBA00004648"/>
    </source>
</evidence>
<reference evidence="11" key="1">
    <citation type="submission" date="2023-10" db="EMBL/GenBank/DDBJ databases">
        <title>Genome assembly of Pristionchus species.</title>
        <authorList>
            <person name="Yoshida K."/>
            <person name="Sommer R.J."/>
        </authorList>
    </citation>
    <scope>NUCLEOTIDE SEQUENCE</scope>
    <source>
        <strain evidence="11">RS0144</strain>
    </source>
</reference>
<keyword evidence="7" id="KW-0472">Membrane</keyword>
<keyword evidence="6" id="KW-1133">Transmembrane helix</keyword>
<evidence type="ECO:0000256" key="3">
    <source>
        <dbReference type="ARBA" id="ARBA00022679"/>
    </source>
</evidence>
<dbReference type="EMBL" id="BTSX01000005">
    <property type="protein sequence ID" value="GMT01778.1"/>
    <property type="molecule type" value="Genomic_DNA"/>
</dbReference>
<dbReference type="GO" id="GO:0005789">
    <property type="term" value="C:endoplasmic reticulum membrane"/>
    <property type="evidence" value="ECO:0007669"/>
    <property type="project" value="UniProtKB-SubCell"/>
</dbReference>
<evidence type="ECO:0000256" key="5">
    <source>
        <dbReference type="ARBA" id="ARBA00022824"/>
    </source>
</evidence>
<protein>
    <recommendedName>
        <fullName evidence="13">Exostosin GT47 domain-containing protein</fullName>
    </recommendedName>
</protein>
<keyword evidence="8" id="KW-1015">Disulfide bond</keyword>
<proteinExistence type="inferred from homology"/>
<evidence type="ECO:0000256" key="2">
    <source>
        <dbReference type="ARBA" id="ARBA00010271"/>
    </source>
</evidence>